<organism evidence="12 13">
    <name type="scientific">Chloroflexus aurantiacus (strain ATCC 29366 / DSM 635 / J-10-fl)</name>
    <dbReference type="NCBI Taxonomy" id="324602"/>
    <lineage>
        <taxon>Bacteria</taxon>
        <taxon>Bacillati</taxon>
        <taxon>Chloroflexota</taxon>
        <taxon>Chloroflexia</taxon>
        <taxon>Chloroflexales</taxon>
        <taxon>Chloroflexineae</taxon>
        <taxon>Chloroflexaceae</taxon>
        <taxon>Chloroflexus</taxon>
    </lineage>
</organism>
<keyword evidence="7" id="KW-0378">Hydrolase</keyword>
<dbReference type="GO" id="GO:0019441">
    <property type="term" value="P:L-tryptophan catabolic process to kynurenine"/>
    <property type="evidence" value="ECO:0000318"/>
    <property type="project" value="GO_Central"/>
</dbReference>
<dbReference type="EC" id="3.5.1.9" evidence="4"/>
<evidence type="ECO:0000256" key="11">
    <source>
        <dbReference type="ARBA" id="ARBA00060547"/>
    </source>
</evidence>
<evidence type="ECO:0000256" key="9">
    <source>
        <dbReference type="ARBA" id="ARBA00023079"/>
    </source>
</evidence>
<evidence type="ECO:0000313" key="13">
    <source>
        <dbReference type="Proteomes" id="UP000002008"/>
    </source>
</evidence>
<dbReference type="InParanoid" id="A9WI08"/>
<sequence length="213" mass="22930">MSALSTVYDLTRPISSGMPVYPGDPPVKITPMLSPPWQVSSLALGSHSGTHLDAPRHRFAHGPGIDDFPPERFIGQGEVIDVRGYPANTPIEPTVLDGYQIWPGMMVFFRTGWDDFWGSDHYFRHPYLSAALANTLVQQQVGLVGIDALSVDSTVDGSDAAHVRLLGAECLIVENLCNLAVLTCGARYTFACLPLKLAGADGAPARVLAWADV</sequence>
<comment type="function">
    <text evidence="2">Catalyzes the hydrolysis of N-formyl-L-kynurenine to L-kynurenine, the second step in the kynurenine pathway of tryptophan degradation.</text>
</comment>
<evidence type="ECO:0000256" key="2">
    <source>
        <dbReference type="ARBA" id="ARBA00002204"/>
    </source>
</evidence>
<comment type="pathway">
    <text evidence="11">Amino-acid degradation; L-tryptophan degradation via kynurenine pathway; L-kynurenine from L-tryptophan: step 2/2.</text>
</comment>
<dbReference type="EnsemblBacteria" id="ABY35699">
    <property type="protein sequence ID" value="ABY35699"/>
    <property type="gene ID" value="Caur_2493"/>
</dbReference>
<dbReference type="InterPro" id="IPR037175">
    <property type="entry name" value="KFase_sf"/>
</dbReference>
<proteinExistence type="predicted"/>
<evidence type="ECO:0000256" key="8">
    <source>
        <dbReference type="ARBA" id="ARBA00022833"/>
    </source>
</evidence>
<dbReference type="PANTHER" id="PTHR31118:SF32">
    <property type="entry name" value="KYNURENINE FORMAMIDASE"/>
    <property type="match status" value="1"/>
</dbReference>
<gene>
    <name evidence="12" type="ordered locus">Caur_2493</name>
</gene>
<comment type="cofactor">
    <cofactor evidence="1">
        <name>Zn(2+)</name>
        <dbReference type="ChEBI" id="CHEBI:29105"/>
    </cofactor>
</comment>
<dbReference type="EMBL" id="CP000909">
    <property type="protein sequence ID" value="ABY35699.1"/>
    <property type="molecule type" value="Genomic_DNA"/>
</dbReference>
<dbReference type="GO" id="GO:0004061">
    <property type="term" value="F:arylformamidase activity"/>
    <property type="evidence" value="ECO:0000318"/>
    <property type="project" value="GO_Central"/>
</dbReference>
<evidence type="ECO:0000313" key="12">
    <source>
        <dbReference type="EMBL" id="ABY35699.1"/>
    </source>
</evidence>
<evidence type="ECO:0000256" key="7">
    <source>
        <dbReference type="ARBA" id="ARBA00022801"/>
    </source>
</evidence>
<dbReference type="InterPro" id="IPR007325">
    <property type="entry name" value="KFase/CYL"/>
</dbReference>
<evidence type="ECO:0000256" key="10">
    <source>
        <dbReference type="ARBA" id="ARBA00048496"/>
    </source>
</evidence>
<dbReference type="SUPFAM" id="SSF102198">
    <property type="entry name" value="Putative cyclase"/>
    <property type="match status" value="1"/>
</dbReference>
<dbReference type="KEGG" id="cau:Caur_2493"/>
<dbReference type="AlphaFoldDB" id="A9WI08"/>
<evidence type="ECO:0000256" key="3">
    <source>
        <dbReference type="ARBA" id="ARBA00011738"/>
    </source>
</evidence>
<dbReference type="PATRIC" id="fig|324602.8.peg.2812"/>
<dbReference type="Pfam" id="PF04199">
    <property type="entry name" value="Cyclase"/>
    <property type="match status" value="1"/>
</dbReference>
<dbReference type="Proteomes" id="UP000002008">
    <property type="component" value="Chromosome"/>
</dbReference>
<name>A9WI08_CHLAA</name>
<dbReference type="HOGENOM" id="CLU_030671_3_0_0"/>
<evidence type="ECO:0000256" key="4">
    <source>
        <dbReference type="ARBA" id="ARBA00012930"/>
    </source>
</evidence>
<keyword evidence="9" id="KW-0823">Tryptophan catabolism</keyword>
<dbReference type="FunFam" id="3.50.30.50:FF:000001">
    <property type="entry name" value="Kynurenine formamidase"/>
    <property type="match status" value="1"/>
</dbReference>
<keyword evidence="13" id="KW-1185">Reference proteome</keyword>
<protein>
    <recommendedName>
        <fullName evidence="5">Kynurenine formamidase</fullName>
        <ecNumber evidence="4">3.5.1.9</ecNumber>
    </recommendedName>
</protein>
<reference evidence="13" key="1">
    <citation type="journal article" date="2011" name="BMC Genomics">
        <title>Complete genome sequence of the filamentous anoxygenic phototrophic bacterium Chloroflexus aurantiacus.</title>
        <authorList>
            <person name="Tang K.H."/>
            <person name="Barry K."/>
            <person name="Chertkov O."/>
            <person name="Dalin E."/>
            <person name="Han C.S."/>
            <person name="Hauser L.J."/>
            <person name="Honchak B.M."/>
            <person name="Karbach L.E."/>
            <person name="Land M.L."/>
            <person name="Lapidus A."/>
            <person name="Larimer F.W."/>
            <person name="Mikhailova N."/>
            <person name="Pitluck S."/>
            <person name="Pierson B.K."/>
            <person name="Blankenship R.E."/>
        </authorList>
    </citation>
    <scope>NUCLEOTIDE SEQUENCE [LARGE SCALE GENOMIC DNA]</scope>
    <source>
        <strain evidence="13">ATCC 29366 / DSM 635 / J-10-fl</strain>
    </source>
</reference>
<evidence type="ECO:0000256" key="6">
    <source>
        <dbReference type="ARBA" id="ARBA00022723"/>
    </source>
</evidence>
<keyword evidence="8" id="KW-0862">Zinc</keyword>
<accession>A9WI08</accession>
<dbReference type="Gene3D" id="3.50.30.50">
    <property type="entry name" value="Putative cyclase"/>
    <property type="match status" value="1"/>
</dbReference>
<dbReference type="RefSeq" id="WP_012258352.1">
    <property type="nucleotide sequence ID" value="NC_010175.1"/>
</dbReference>
<comment type="subunit">
    <text evidence="3">Homodimer.</text>
</comment>
<evidence type="ECO:0000256" key="1">
    <source>
        <dbReference type="ARBA" id="ARBA00001947"/>
    </source>
</evidence>
<keyword evidence="6" id="KW-0479">Metal-binding</keyword>
<dbReference type="GO" id="GO:0046872">
    <property type="term" value="F:metal ion binding"/>
    <property type="evidence" value="ECO:0007669"/>
    <property type="project" value="UniProtKB-KW"/>
</dbReference>
<dbReference type="eggNOG" id="COG1878">
    <property type="taxonomic scope" value="Bacteria"/>
</dbReference>
<evidence type="ECO:0000256" key="5">
    <source>
        <dbReference type="ARBA" id="ARBA00014889"/>
    </source>
</evidence>
<comment type="catalytic activity">
    <reaction evidence="10">
        <text>N-formyl-L-kynurenine + H2O = L-kynurenine + formate + H(+)</text>
        <dbReference type="Rhea" id="RHEA:13009"/>
        <dbReference type="ChEBI" id="CHEBI:15377"/>
        <dbReference type="ChEBI" id="CHEBI:15378"/>
        <dbReference type="ChEBI" id="CHEBI:15740"/>
        <dbReference type="ChEBI" id="CHEBI:57959"/>
        <dbReference type="ChEBI" id="CHEBI:58629"/>
        <dbReference type="EC" id="3.5.1.9"/>
    </reaction>
</comment>
<dbReference type="PANTHER" id="PTHR31118">
    <property type="entry name" value="CYCLASE-LIKE PROTEIN 2"/>
    <property type="match status" value="1"/>
</dbReference>